<feature type="transmembrane region" description="Helical" evidence="9">
    <location>
        <begin position="42"/>
        <end position="60"/>
    </location>
</feature>
<keyword evidence="4 9" id="KW-0762">Sugar transport</keyword>
<evidence type="ECO:0000256" key="1">
    <source>
        <dbReference type="ARBA" id="ARBA00004127"/>
    </source>
</evidence>
<dbReference type="PANTHER" id="PTHR10791:SF142">
    <property type="entry name" value="BIDIRECTIONAL SUGAR TRANSPORTER SWEET16"/>
    <property type="match status" value="1"/>
</dbReference>
<gene>
    <name evidence="10" type="ORF">RGQ29_013970</name>
</gene>
<dbReference type="GO" id="GO:0005886">
    <property type="term" value="C:plasma membrane"/>
    <property type="evidence" value="ECO:0007669"/>
    <property type="project" value="UniProtKB-SubCell"/>
</dbReference>
<feature type="transmembrane region" description="Helical" evidence="9">
    <location>
        <begin position="101"/>
        <end position="121"/>
    </location>
</feature>
<dbReference type="GO" id="GO:0012505">
    <property type="term" value="C:endomembrane system"/>
    <property type="evidence" value="ECO:0007669"/>
    <property type="project" value="UniProtKB-SubCell"/>
</dbReference>
<evidence type="ECO:0000256" key="4">
    <source>
        <dbReference type="ARBA" id="ARBA00022597"/>
    </source>
</evidence>
<name>A0AAN7FU76_QUERU</name>
<evidence type="ECO:0000256" key="7">
    <source>
        <dbReference type="ARBA" id="ARBA00022989"/>
    </source>
</evidence>
<dbReference type="GO" id="GO:0051260">
    <property type="term" value="P:protein homooligomerization"/>
    <property type="evidence" value="ECO:0007669"/>
    <property type="project" value="UniProtKB-ARBA"/>
</dbReference>
<dbReference type="FunFam" id="1.20.1280.290:FF:000001">
    <property type="entry name" value="Bidirectional sugar transporter SWEET"/>
    <property type="match status" value="1"/>
</dbReference>
<dbReference type="FunFam" id="1.20.1280.290:FF:000002">
    <property type="entry name" value="Bidirectional sugar transporter SWEET"/>
    <property type="match status" value="1"/>
</dbReference>
<dbReference type="Proteomes" id="UP001324115">
    <property type="component" value="Unassembled WGS sequence"/>
</dbReference>
<keyword evidence="6" id="KW-0677">Repeat</keyword>
<dbReference type="EMBL" id="JAXUIC010000003">
    <property type="protein sequence ID" value="KAK4595694.1"/>
    <property type="molecule type" value="Genomic_DNA"/>
</dbReference>
<feature type="transmembrane region" description="Helical" evidence="9">
    <location>
        <begin position="186"/>
        <end position="209"/>
    </location>
</feature>
<reference evidence="10 11" key="1">
    <citation type="journal article" date="2023" name="G3 (Bethesda)">
        <title>A haplotype-resolved chromosome-scale genome for Quercus rubra L. provides insights into the genetics of adaptive traits for red oak species.</title>
        <authorList>
            <person name="Kapoor B."/>
            <person name="Jenkins J."/>
            <person name="Schmutz J."/>
            <person name="Zhebentyayeva T."/>
            <person name="Kuelheim C."/>
            <person name="Coggeshall M."/>
            <person name="Heim C."/>
            <person name="Lasky J.R."/>
            <person name="Leites L."/>
            <person name="Islam-Faridi N."/>
            <person name="Romero-Severson J."/>
            <person name="DeLeo V.L."/>
            <person name="Lucas S.M."/>
            <person name="Lazic D."/>
            <person name="Gailing O."/>
            <person name="Carlson J."/>
            <person name="Staton M."/>
        </authorList>
    </citation>
    <scope>NUCLEOTIDE SEQUENCE [LARGE SCALE GENOMIC DNA]</scope>
    <source>
        <strain evidence="10">Pseudo-F2</strain>
    </source>
</reference>
<feature type="transmembrane region" description="Helical" evidence="9">
    <location>
        <begin position="66"/>
        <end position="89"/>
    </location>
</feature>
<evidence type="ECO:0000256" key="2">
    <source>
        <dbReference type="ARBA" id="ARBA00007809"/>
    </source>
</evidence>
<feature type="transmembrane region" description="Helical" evidence="9">
    <location>
        <begin position="127"/>
        <end position="148"/>
    </location>
</feature>
<comment type="similarity">
    <text evidence="2 9">Belongs to the SWEET sugar transporter family.</text>
</comment>
<evidence type="ECO:0000256" key="9">
    <source>
        <dbReference type="RuleBase" id="RU910715"/>
    </source>
</evidence>
<keyword evidence="5 9" id="KW-0812">Transmembrane</keyword>
<keyword evidence="11" id="KW-1185">Reference proteome</keyword>
<evidence type="ECO:0000256" key="3">
    <source>
        <dbReference type="ARBA" id="ARBA00022448"/>
    </source>
</evidence>
<comment type="subcellular location">
    <subcellularLocation>
        <location evidence="9">Cell membrane</location>
        <topology evidence="9">Multi-pass membrane protein</topology>
    </subcellularLocation>
    <subcellularLocation>
        <location evidence="1">Endomembrane system</location>
        <topology evidence="1">Multi-pass membrane protein</topology>
    </subcellularLocation>
</comment>
<organism evidence="10 11">
    <name type="scientific">Quercus rubra</name>
    <name type="common">Northern red oak</name>
    <name type="synonym">Quercus borealis</name>
    <dbReference type="NCBI Taxonomy" id="3512"/>
    <lineage>
        <taxon>Eukaryota</taxon>
        <taxon>Viridiplantae</taxon>
        <taxon>Streptophyta</taxon>
        <taxon>Embryophyta</taxon>
        <taxon>Tracheophyta</taxon>
        <taxon>Spermatophyta</taxon>
        <taxon>Magnoliopsida</taxon>
        <taxon>eudicotyledons</taxon>
        <taxon>Gunneridae</taxon>
        <taxon>Pentapetalae</taxon>
        <taxon>rosids</taxon>
        <taxon>fabids</taxon>
        <taxon>Fagales</taxon>
        <taxon>Fagaceae</taxon>
        <taxon>Quercus</taxon>
    </lineage>
</organism>
<protein>
    <recommendedName>
        <fullName evidence="9">Bidirectional sugar transporter SWEET</fullName>
    </recommendedName>
</protein>
<dbReference type="InterPro" id="IPR047664">
    <property type="entry name" value="SWEET"/>
</dbReference>
<keyword evidence="7 9" id="KW-1133">Transmembrane helix</keyword>
<dbReference type="InterPro" id="IPR004316">
    <property type="entry name" value="SWEET_rpt"/>
</dbReference>
<dbReference type="AlphaFoldDB" id="A0AAN7FU76"/>
<evidence type="ECO:0000256" key="6">
    <source>
        <dbReference type="ARBA" id="ARBA00022737"/>
    </source>
</evidence>
<feature type="transmembrane region" description="Helical" evidence="9">
    <location>
        <begin position="6"/>
        <end position="30"/>
    </location>
</feature>
<comment type="caution">
    <text evidence="10">The sequence shown here is derived from an EMBL/GenBank/DDBJ whole genome shotgun (WGS) entry which is preliminary data.</text>
</comment>
<feature type="transmembrane region" description="Helical" evidence="9">
    <location>
        <begin position="160"/>
        <end position="180"/>
    </location>
</feature>
<keyword evidence="8 9" id="KW-0472">Membrane</keyword>
<comment type="function">
    <text evidence="9">Mediates both low-affinity uptake and efflux of sugar across the membrane.</text>
</comment>
<accession>A0AAN7FU76</accession>
<evidence type="ECO:0000313" key="10">
    <source>
        <dbReference type="EMBL" id="KAK4595694.1"/>
    </source>
</evidence>
<proteinExistence type="inferred from homology"/>
<sequence>MACMSFIIGIIGNITAMLLYASPIKTFWGVVKKRSTESYNGIPYICTLLNTCLWTFYGLLKPGGLLLVTVNGVGTILQIIFVTLFLIFAHKDKKIKTAYMVAVLNVAFPLLIIAITLRVIHGESKKLTFVGILSAGISIAMYAAPLSSMKTVIQTQSVEYMPFSLSLCVLLNACVWGIYSMLIKDIFVGVPNTLGFLLGSVQLILYSFYKYKSKMLEKSTNVIIEEGPTQIVRVIEMRVNDDVVNPLNEQAKAAC</sequence>
<dbReference type="PANTHER" id="PTHR10791">
    <property type="entry name" value="RAG1-ACTIVATING PROTEIN 1"/>
    <property type="match status" value="1"/>
</dbReference>
<evidence type="ECO:0000256" key="5">
    <source>
        <dbReference type="ARBA" id="ARBA00022692"/>
    </source>
</evidence>
<dbReference type="GO" id="GO:0051119">
    <property type="term" value="F:sugar transmembrane transporter activity"/>
    <property type="evidence" value="ECO:0007669"/>
    <property type="project" value="InterPro"/>
</dbReference>
<evidence type="ECO:0000313" key="11">
    <source>
        <dbReference type="Proteomes" id="UP001324115"/>
    </source>
</evidence>
<dbReference type="Gene3D" id="1.20.1280.290">
    <property type="match status" value="2"/>
</dbReference>
<evidence type="ECO:0000256" key="8">
    <source>
        <dbReference type="ARBA" id="ARBA00023136"/>
    </source>
</evidence>
<dbReference type="Pfam" id="PF03083">
    <property type="entry name" value="MtN3_slv"/>
    <property type="match status" value="2"/>
</dbReference>
<keyword evidence="3 9" id="KW-0813">Transport</keyword>